<feature type="compositionally biased region" description="Basic and acidic residues" evidence="1">
    <location>
        <begin position="358"/>
        <end position="367"/>
    </location>
</feature>
<dbReference type="SMART" id="SM00166">
    <property type="entry name" value="UBX"/>
    <property type="match status" value="1"/>
</dbReference>
<dbReference type="PANTHER" id="PTHR23322:SF6">
    <property type="entry name" value="UBX DOMAIN-CONTAINING PROTEIN 7"/>
    <property type="match status" value="1"/>
</dbReference>
<feature type="domain" description="UBX" evidence="2">
    <location>
        <begin position="399"/>
        <end position="475"/>
    </location>
</feature>
<protein>
    <submittedName>
        <fullName evidence="3">UBX domain protein Ubx2</fullName>
        <ecNumber evidence="3">1.1.1.8</ecNumber>
    </submittedName>
</protein>
<feature type="region of interest" description="Disordered" evidence="1">
    <location>
        <begin position="288"/>
        <end position="308"/>
    </location>
</feature>
<dbReference type="InterPro" id="IPR050730">
    <property type="entry name" value="UBX_domain-protein"/>
</dbReference>
<keyword evidence="3" id="KW-0560">Oxidoreductase</keyword>
<dbReference type="SUPFAM" id="SSF52833">
    <property type="entry name" value="Thioredoxin-like"/>
    <property type="match status" value="1"/>
</dbReference>
<dbReference type="GO" id="GO:0141152">
    <property type="term" value="F:glycerol-3-phosphate dehydrogenase (NAD+) activity"/>
    <property type="evidence" value="ECO:0007669"/>
    <property type="project" value="UniProtKB-EC"/>
</dbReference>
<dbReference type="PROSITE" id="PS50033">
    <property type="entry name" value="UBX"/>
    <property type="match status" value="1"/>
</dbReference>
<evidence type="ECO:0000313" key="4">
    <source>
        <dbReference type="Proteomes" id="UP001150569"/>
    </source>
</evidence>
<keyword evidence="4" id="KW-1185">Reference proteome</keyword>
<dbReference type="SMART" id="SM00594">
    <property type="entry name" value="UAS"/>
    <property type="match status" value="1"/>
</dbReference>
<gene>
    <name evidence="3" type="primary">ubx2_2</name>
    <name evidence="3" type="ORF">IWQ60_010851</name>
</gene>
<dbReference type="InterPro" id="IPR003903">
    <property type="entry name" value="UIM_dom"/>
</dbReference>
<dbReference type="SUPFAM" id="SSF54236">
    <property type="entry name" value="Ubiquitin-like"/>
    <property type="match status" value="1"/>
</dbReference>
<dbReference type="PROSITE" id="PS50330">
    <property type="entry name" value="UIM"/>
    <property type="match status" value="1"/>
</dbReference>
<accession>A0A9W8DMD6</accession>
<evidence type="ECO:0000256" key="1">
    <source>
        <dbReference type="SAM" id="MobiDB-lite"/>
    </source>
</evidence>
<dbReference type="EC" id="1.1.1.8" evidence="3"/>
<evidence type="ECO:0000313" key="3">
    <source>
        <dbReference type="EMBL" id="KAJ1910066.1"/>
    </source>
</evidence>
<dbReference type="OrthoDB" id="270602at2759"/>
<dbReference type="Proteomes" id="UP001150569">
    <property type="component" value="Unassembled WGS sequence"/>
</dbReference>
<dbReference type="InterPro" id="IPR029071">
    <property type="entry name" value="Ubiquitin-like_domsf"/>
</dbReference>
<organism evidence="3 4">
    <name type="scientific">Tieghemiomyces parasiticus</name>
    <dbReference type="NCBI Taxonomy" id="78921"/>
    <lineage>
        <taxon>Eukaryota</taxon>
        <taxon>Fungi</taxon>
        <taxon>Fungi incertae sedis</taxon>
        <taxon>Zoopagomycota</taxon>
        <taxon>Kickxellomycotina</taxon>
        <taxon>Dimargaritomycetes</taxon>
        <taxon>Dimargaritales</taxon>
        <taxon>Dimargaritaceae</taxon>
        <taxon>Tieghemiomyces</taxon>
    </lineage>
</organism>
<dbReference type="GO" id="GO:0043130">
    <property type="term" value="F:ubiquitin binding"/>
    <property type="evidence" value="ECO:0007669"/>
    <property type="project" value="TreeGrafter"/>
</dbReference>
<dbReference type="Pfam" id="PF02809">
    <property type="entry name" value="UIM"/>
    <property type="match status" value="1"/>
</dbReference>
<dbReference type="Pfam" id="PF00789">
    <property type="entry name" value="UBX"/>
    <property type="match status" value="1"/>
</dbReference>
<dbReference type="CDD" id="cd14273">
    <property type="entry name" value="UBA_TAP-C_like"/>
    <property type="match status" value="1"/>
</dbReference>
<sequence length="476" mass="52288">MSSIVDTDALLQFIQVTNADPPIAHDYLEFAKGDVELAISLFLGNDGAPLNTGSTALGGHHSPPSPSLTRSIDYTAQDDVRAPLAPRREVLVDTPAPYAPFAPSSVYSPAASVAPEAPRRSIFDQLPRAPRAQEAFRDFAAESSALEGGATSEASKVNRLADLFRPPFDLIQNLPLDQARAAARSESKWVMINLQKVSEFACQVLNRDIWSNELVKPIIQQNFVFLQFANDSDEGTRYTSFYPVLRYPHVAILDPRTGERVKEWSHITNPADFVEELTEFLDLRAWKQGSAAKRPRRPEPTERAPADMTEDEQLAAAIAASMQGTSSTEEADQPPPVPSSSLSASSKPTERPDEETEMRETATPDHDSDSEDQDVSETNQRDGAYHAIPADEGTEPPADPTTTTRVQFRLPDGSRVVRRFRKDDPVRTLVSFVKARVPQAAEEAISIMYHRENLLEKLDQTVTEAGLLNASVTVGA</sequence>
<feature type="region of interest" description="Disordered" evidence="1">
    <location>
        <begin position="386"/>
        <end position="405"/>
    </location>
</feature>
<dbReference type="Pfam" id="PF14555">
    <property type="entry name" value="UBA_4"/>
    <property type="match status" value="1"/>
</dbReference>
<proteinExistence type="predicted"/>
<evidence type="ECO:0000259" key="2">
    <source>
        <dbReference type="PROSITE" id="PS50033"/>
    </source>
</evidence>
<dbReference type="AlphaFoldDB" id="A0A9W8DMD6"/>
<feature type="region of interest" description="Disordered" evidence="1">
    <location>
        <begin position="320"/>
        <end position="379"/>
    </location>
</feature>
<dbReference type="InterPro" id="IPR036249">
    <property type="entry name" value="Thioredoxin-like_sf"/>
</dbReference>
<dbReference type="InterPro" id="IPR001012">
    <property type="entry name" value="UBX_dom"/>
</dbReference>
<dbReference type="CDD" id="cd02958">
    <property type="entry name" value="UAS"/>
    <property type="match status" value="1"/>
</dbReference>
<dbReference type="CDD" id="cd01767">
    <property type="entry name" value="UBX"/>
    <property type="match status" value="1"/>
</dbReference>
<dbReference type="EMBL" id="JANBPT010001101">
    <property type="protein sequence ID" value="KAJ1910066.1"/>
    <property type="molecule type" value="Genomic_DNA"/>
</dbReference>
<reference evidence="3" key="1">
    <citation type="submission" date="2022-07" db="EMBL/GenBank/DDBJ databases">
        <title>Phylogenomic reconstructions and comparative analyses of Kickxellomycotina fungi.</title>
        <authorList>
            <person name="Reynolds N.K."/>
            <person name="Stajich J.E."/>
            <person name="Barry K."/>
            <person name="Grigoriev I.V."/>
            <person name="Crous P."/>
            <person name="Smith M.E."/>
        </authorList>
    </citation>
    <scope>NUCLEOTIDE SEQUENCE</scope>
    <source>
        <strain evidence="3">RSA 861</strain>
    </source>
</reference>
<dbReference type="Gene3D" id="1.10.8.10">
    <property type="entry name" value="DNA helicase RuvA subunit, C-terminal domain"/>
    <property type="match status" value="1"/>
</dbReference>
<dbReference type="InterPro" id="IPR006577">
    <property type="entry name" value="UAS"/>
</dbReference>
<dbReference type="PANTHER" id="PTHR23322">
    <property type="entry name" value="FAS-ASSOCIATED PROTEIN"/>
    <property type="match status" value="1"/>
</dbReference>
<dbReference type="GO" id="GO:0005634">
    <property type="term" value="C:nucleus"/>
    <property type="evidence" value="ECO:0007669"/>
    <property type="project" value="TreeGrafter"/>
</dbReference>
<name>A0A9W8DMD6_9FUNG</name>
<dbReference type="Gene3D" id="3.10.20.90">
    <property type="entry name" value="Phosphatidylinositol 3-kinase Catalytic Subunit, Chain A, domain 1"/>
    <property type="match status" value="1"/>
</dbReference>
<dbReference type="Pfam" id="PF13899">
    <property type="entry name" value="Thioredoxin_7"/>
    <property type="match status" value="1"/>
</dbReference>
<comment type="caution">
    <text evidence="3">The sequence shown here is derived from an EMBL/GenBank/DDBJ whole genome shotgun (WGS) entry which is preliminary data.</text>
</comment>
<dbReference type="GO" id="GO:0043161">
    <property type="term" value="P:proteasome-mediated ubiquitin-dependent protein catabolic process"/>
    <property type="evidence" value="ECO:0007669"/>
    <property type="project" value="TreeGrafter"/>
</dbReference>
<dbReference type="Gene3D" id="3.40.30.10">
    <property type="entry name" value="Glutaredoxin"/>
    <property type="match status" value="1"/>
</dbReference>